<dbReference type="GO" id="GO:0000387">
    <property type="term" value="P:spliceosomal snRNP assembly"/>
    <property type="evidence" value="ECO:0007669"/>
    <property type="project" value="InterPro"/>
</dbReference>
<reference evidence="2" key="2">
    <citation type="submission" date="2025-09" db="UniProtKB">
        <authorList>
            <consortium name="Ensembl"/>
        </authorList>
    </citation>
    <scope>IDENTIFICATION</scope>
</reference>
<evidence type="ECO:0000256" key="1">
    <source>
        <dbReference type="SAM" id="MobiDB-lite"/>
    </source>
</evidence>
<name>A0A8C4QV01_EPTBU</name>
<dbReference type="InterPro" id="IPR033265">
    <property type="entry name" value="GEMIN4"/>
</dbReference>
<protein>
    <submittedName>
        <fullName evidence="2">Uncharacterized protein</fullName>
    </submittedName>
</protein>
<dbReference type="GeneTree" id="ENSGT00390000012296"/>
<accession>A0A8C4QV01</accession>
<organism evidence="2 3">
    <name type="scientific">Eptatretus burgeri</name>
    <name type="common">Inshore hagfish</name>
    <dbReference type="NCBI Taxonomy" id="7764"/>
    <lineage>
        <taxon>Eukaryota</taxon>
        <taxon>Metazoa</taxon>
        <taxon>Chordata</taxon>
        <taxon>Craniata</taxon>
        <taxon>Vertebrata</taxon>
        <taxon>Cyclostomata</taxon>
        <taxon>Myxini</taxon>
        <taxon>Myxiniformes</taxon>
        <taxon>Myxinidae</taxon>
        <taxon>Eptatretinae</taxon>
        <taxon>Eptatretus</taxon>
    </lineage>
</organism>
<dbReference type="AlphaFoldDB" id="A0A8C4QV01"/>
<evidence type="ECO:0000313" key="3">
    <source>
        <dbReference type="Proteomes" id="UP000694388"/>
    </source>
</evidence>
<reference evidence="2" key="1">
    <citation type="submission" date="2025-08" db="UniProtKB">
        <authorList>
            <consortium name="Ensembl"/>
        </authorList>
    </citation>
    <scope>IDENTIFICATION</scope>
</reference>
<evidence type="ECO:0000313" key="2">
    <source>
        <dbReference type="Ensembl" id="ENSEBUP00000019761.1"/>
    </source>
</evidence>
<dbReference type="GO" id="GO:0032797">
    <property type="term" value="C:SMN complex"/>
    <property type="evidence" value="ECO:0007669"/>
    <property type="project" value="InterPro"/>
</dbReference>
<dbReference type="GO" id="GO:0006364">
    <property type="term" value="P:rRNA processing"/>
    <property type="evidence" value="ECO:0007669"/>
    <property type="project" value="InterPro"/>
</dbReference>
<dbReference type="PANTHER" id="PTHR15571">
    <property type="entry name" value="GEM-ASSOCIATED PROTEIN 4"/>
    <property type="match status" value="1"/>
</dbReference>
<proteinExistence type="predicted"/>
<feature type="compositionally biased region" description="Basic and acidic residues" evidence="1">
    <location>
        <begin position="111"/>
        <end position="131"/>
    </location>
</feature>
<dbReference type="Ensembl" id="ENSEBUT00000020337.1">
    <property type="protein sequence ID" value="ENSEBUP00000019761.1"/>
    <property type="gene ID" value="ENSEBUG00000012282.1"/>
</dbReference>
<sequence length="1183" mass="132023">MMTCFKMRELLSDPLLFCHRLARFHGALLLAERLFAPRALDVAGKADWQILRKPLLEVAGNICAPLQSDGELENDCLFWQFKLVALLWMKVLHQDSLKTANEYANIPNPGHGEDLKTHVERTSGNSKRDGNDDTQEDLFFAVNHMLPRLSRGLVFEFAREIRSAESVGRLLMLMPLPLQVQEAQALATHTLDGGASITGLDFFLTVWRSMLRLPHQCCTTTATGKVELAFTHNLDTNHMRPATKRARHDTPFLSHTAASPGLVFAMTLKEVHLTFWEPRLWCQAISVLSDTLSKGIYFHCPDGSLNKCTPLDLPLVQEHYLKQVASLLHFRLSAVCKTCEGVLEVSPSCLKWATSQVLEPFIPSARPFVCPTERQLALDVLLHLLRKGQLNTDIRPDQAPDLERYCAIISLHRLAEVLDKSSQALCDTDLAVTRETCDVIKQACSIIQEPEHNIECKLEEALLAAVGIIDLRLQEHVNMLHLLSSRADWILTETGLGCLERSMTAALLTQSIVITLSKTVAGILSDVVEETSILLQSLRRLRAVLLSSFDLLDPETRSGVLGTLLEVTSGQGLGFHTLNGLRSEVYTDVTLAFNRIAEDDHAAMLLAVSRAGMQAPNIALQRALKLAMENMGTAKVLARVLRSIAPFSQPLHMLLNAERLQEGGLLLASLLDLSWEELSFSESRRQCFLNFILYLVLPEPQSIDDAENESVVLGPPLSCTTLLHALSLSNLHRSTCQELDLALEVFERLLGVGRGKWLIPDQAFPSLLCLTRLLHQFAVCWEQGKQSGALCVRQRATQLVEQICKLVLQMQEKTDLDRSVKWLYHRTLHLDWCARLQLEPLTSQQFPLAAPSSLFAVCPVLREHWTPDANTECNYGLGTGLLAWLECCAMATSTVAWEVEHALNLDTNSREDVCAFGKGILIALSQLLPQCTIASWHRVLSLINRLVLQGALLVPYSPKHARWLPLVDLRPCYGPLCLSQLLVRVFQLLAGNECGNAGRVLSVGGWTHVARLAAITFQEALHLLQKVVGEKSWVADSESFQKVGREKEELEDSTLIRESSPNDYTDKPDHLWHHEETLHNNMEEKRELPDKKEESAINAEAACFALSQLFAHTLYLMDLLSPDAQQPLFPVALELLAQAQGTWAVGGLGPIPKDELCRYLEELIQCAPSDGYKDAFMQQLARF</sequence>
<feature type="region of interest" description="Disordered" evidence="1">
    <location>
        <begin position="107"/>
        <end position="132"/>
    </location>
</feature>
<dbReference type="PANTHER" id="PTHR15571:SF2">
    <property type="entry name" value="GEM-ASSOCIATED PROTEIN 4"/>
    <property type="match status" value="1"/>
</dbReference>
<keyword evidence="3" id="KW-1185">Reference proteome</keyword>
<dbReference type="Proteomes" id="UP000694388">
    <property type="component" value="Unplaced"/>
</dbReference>